<feature type="chain" id="PRO_5034093141" evidence="2">
    <location>
        <begin position="22"/>
        <end position="115"/>
    </location>
</feature>
<name>A0A8H6HP97_9AGAR</name>
<keyword evidence="2" id="KW-0732">Signal</keyword>
<gene>
    <name evidence="3" type="ORF">DFP72DRAFT_851456</name>
</gene>
<organism evidence="3 4">
    <name type="scientific">Ephemerocybe angulata</name>
    <dbReference type="NCBI Taxonomy" id="980116"/>
    <lineage>
        <taxon>Eukaryota</taxon>
        <taxon>Fungi</taxon>
        <taxon>Dikarya</taxon>
        <taxon>Basidiomycota</taxon>
        <taxon>Agaricomycotina</taxon>
        <taxon>Agaricomycetes</taxon>
        <taxon>Agaricomycetidae</taxon>
        <taxon>Agaricales</taxon>
        <taxon>Agaricineae</taxon>
        <taxon>Psathyrellaceae</taxon>
        <taxon>Ephemerocybe</taxon>
    </lineage>
</organism>
<dbReference type="EMBL" id="JACGCI010000055">
    <property type="protein sequence ID" value="KAF6750654.1"/>
    <property type="molecule type" value="Genomic_DNA"/>
</dbReference>
<accession>A0A8H6HP97</accession>
<proteinExistence type="predicted"/>
<evidence type="ECO:0000313" key="3">
    <source>
        <dbReference type="EMBL" id="KAF6750654.1"/>
    </source>
</evidence>
<feature type="signal peptide" evidence="2">
    <location>
        <begin position="1"/>
        <end position="21"/>
    </location>
</feature>
<dbReference type="Proteomes" id="UP000521943">
    <property type="component" value="Unassembled WGS sequence"/>
</dbReference>
<keyword evidence="4" id="KW-1185">Reference proteome</keyword>
<reference evidence="3 4" key="1">
    <citation type="submission" date="2020-07" db="EMBL/GenBank/DDBJ databases">
        <title>Comparative genomics of pyrophilous fungi reveals a link between fire events and developmental genes.</title>
        <authorList>
            <consortium name="DOE Joint Genome Institute"/>
            <person name="Steindorff A.S."/>
            <person name="Carver A."/>
            <person name="Calhoun S."/>
            <person name="Stillman K."/>
            <person name="Liu H."/>
            <person name="Lipzen A."/>
            <person name="Pangilinan J."/>
            <person name="Labutti K."/>
            <person name="Bruns T.D."/>
            <person name="Grigoriev I.V."/>
        </authorList>
    </citation>
    <scope>NUCLEOTIDE SEQUENCE [LARGE SCALE GENOMIC DNA]</scope>
    <source>
        <strain evidence="3 4">CBS 144469</strain>
    </source>
</reference>
<comment type="caution">
    <text evidence="3">The sequence shown here is derived from an EMBL/GenBank/DDBJ whole genome shotgun (WGS) entry which is preliminary data.</text>
</comment>
<evidence type="ECO:0000256" key="2">
    <source>
        <dbReference type="SAM" id="SignalP"/>
    </source>
</evidence>
<feature type="region of interest" description="Disordered" evidence="1">
    <location>
        <begin position="58"/>
        <end position="78"/>
    </location>
</feature>
<evidence type="ECO:0000313" key="4">
    <source>
        <dbReference type="Proteomes" id="UP000521943"/>
    </source>
</evidence>
<evidence type="ECO:0000256" key="1">
    <source>
        <dbReference type="SAM" id="MobiDB-lite"/>
    </source>
</evidence>
<protein>
    <submittedName>
        <fullName evidence="3">Uncharacterized protein</fullName>
    </submittedName>
</protein>
<sequence length="115" mass="12961">MRLSFATLIAFTVSLNTLVYAQYQEDIFERDVMDLYNIGLEQRDILSIVSTREIVRELERRGPGGKSKPRPPGPVPVPQYETCHNCGSTTIPQGTLATHRANCGGFSQPLHRRHH</sequence>
<dbReference type="AlphaFoldDB" id="A0A8H6HP97"/>